<accession>A0AAF1C2Y9</accession>
<dbReference type="EMBL" id="OR737627">
    <property type="protein sequence ID" value="WPE03612.1"/>
    <property type="molecule type" value="Genomic_RNA"/>
</dbReference>
<keyword evidence="1" id="KW-0808">Transferase</keyword>
<keyword evidence="1" id="KW-0696">RNA-directed RNA polymerase</keyword>
<sequence length="640" mass="73651">MLFSVPDGTFFDPNFGLGDCFGPPDESEEVLKDLVSRASARVEKYGYTPLTKEDFGIKVHMIASEVGDDEEVISNSKAFVGLLPVFHEMAGMMISEEDTSISPRFGNLAEDLIVVPDGYYQTYHNVRNTSQTRDMSYLDVPKLRLAIDIRPGRMDHSSTNDGKASLVGSRNSWIPRDSPIKGIYEIFSLYQDVNLGLLRDKRFAYLPQSLGGYGKPIPFSEPSNFERFNKAFRQGQYSELNREIVRRTINFLHKESLGIPQDRDPLLGHIVRFESSFHDWIKNKSIYAPTTWLDIPQELGKHSAGKLSSNRAKNNALLRLASERRLVTESQLSVMVEHNELCKALLSSKTIVDFKRQRDAKIAEWRSLSLYTLQGYGLIKELRLDGLGLTTLRPLEILRFTSLVKDKRYNLKSLLRDENFYWPEAMKEVYEHGPMKVHFTSAPKVEIGFTHAEHEWDIEDTELIGALDDLEKWVRDGCTGMQPRKLVNDDDAIISLCKEDSIVMIVTEDRRLCREVNRTVGCPVVRVPVEWYYRSLYFGDGDRPWVGAIRERYPNFDIDVHMDIGSIESHEELLFYNGCMAAKRIEQPFDIHKPLGLKDGIKFQESELYDDSPPEGRPDLFDRRNLLKSRPRHKKTYRRM</sequence>
<proteinExistence type="predicted"/>
<protein>
    <submittedName>
        <fullName evidence="1">RNA-dependent RNA polymerase</fullName>
        <ecNumber evidence="1">2.7.7.6</ecNumber>
    </submittedName>
</protein>
<keyword evidence="1" id="KW-0548">Nucleotidyltransferase</keyword>
<organism evidence="1">
    <name type="scientific">Beauveria bassiana splipalmivirus 1</name>
    <dbReference type="NCBI Taxonomy" id="3096631"/>
    <lineage>
        <taxon>Viruses</taxon>
        <taxon>Riboviria</taxon>
        <taxon>Orthornavirae</taxon>
    </lineage>
</organism>
<reference evidence="1" key="1">
    <citation type="submission" date="2023-09" db="EMBL/GenBank/DDBJ databases">
        <title>First record of a narnavirus from the entomogenous fungus of beauveria bassiana vuillemin.</title>
        <authorList>
            <person name="Zhang Z."/>
            <person name="Liu H."/>
            <person name="Xu M."/>
            <person name="Jia X."/>
            <person name="Lu Y."/>
            <person name="Sui L."/>
            <person name="Xie Z."/>
        </authorList>
    </citation>
    <scope>NUCLEOTIDE SEQUENCE</scope>
    <source>
        <strain evidence="1">BbSpV1</strain>
    </source>
</reference>
<name>A0AAF1C2Y9_9VIRU</name>
<evidence type="ECO:0000313" key="1">
    <source>
        <dbReference type="EMBL" id="WPE03612.1"/>
    </source>
</evidence>
<dbReference type="GO" id="GO:0003899">
    <property type="term" value="F:DNA-directed RNA polymerase activity"/>
    <property type="evidence" value="ECO:0007669"/>
    <property type="project" value="UniProtKB-EC"/>
</dbReference>
<dbReference type="GO" id="GO:0003968">
    <property type="term" value="F:RNA-directed RNA polymerase activity"/>
    <property type="evidence" value="ECO:0007669"/>
    <property type="project" value="UniProtKB-KW"/>
</dbReference>
<dbReference type="EC" id="2.7.7.6" evidence="1"/>